<dbReference type="Pfam" id="PF05157">
    <property type="entry name" value="MshEN"/>
    <property type="match status" value="1"/>
</dbReference>
<dbReference type="EMBL" id="FQ312005">
    <property type="protein sequence ID" value="CBW26143.1"/>
    <property type="molecule type" value="Genomic_DNA"/>
</dbReference>
<dbReference type="InterPro" id="IPR007831">
    <property type="entry name" value="T2SS_GspE_N"/>
</dbReference>
<reference evidence="12" key="1">
    <citation type="journal article" date="2013" name="ISME J.">
        <title>A small predatory core genome in the divergent marine Bacteriovorax marinus SJ and the terrestrial Bdellovibrio bacteriovorus.</title>
        <authorList>
            <person name="Crossman L.C."/>
            <person name="Chen H."/>
            <person name="Cerdeno-Tarraga A.M."/>
            <person name="Brooks K."/>
            <person name="Quail M.A."/>
            <person name="Pineiro S.A."/>
            <person name="Hobley L."/>
            <person name="Sockett R.E."/>
            <person name="Bentley S.D."/>
            <person name="Parkhill J."/>
            <person name="Williams H.N."/>
            <person name="Stine O.C."/>
        </authorList>
    </citation>
    <scope>NUCLEOTIDE SEQUENCE [LARGE SCALE GENOMIC DNA]</scope>
    <source>
        <strain evidence="12">ATCC BAA-682 / DSM 15412 / SJ</strain>
    </source>
</reference>
<comment type="similarity">
    <text evidence="1">Belongs to the GSP E family.</text>
</comment>
<dbReference type="RefSeq" id="WP_014243927.1">
    <property type="nucleotide sequence ID" value="NC_016620.1"/>
</dbReference>
<evidence type="ECO:0000259" key="9">
    <source>
        <dbReference type="Pfam" id="PF00437"/>
    </source>
</evidence>
<feature type="domain" description="Bacterial type II secretion system protein E" evidence="9">
    <location>
        <begin position="185"/>
        <end position="567"/>
    </location>
</feature>
<dbReference type="eggNOG" id="COG2804">
    <property type="taxonomic scope" value="Bacteria"/>
</dbReference>
<proteinExistence type="inferred from homology"/>
<keyword evidence="4" id="KW-0067">ATP-binding</keyword>
<keyword evidence="12" id="KW-1185">Reference proteome</keyword>
<keyword evidence="6" id="KW-1278">Translocase</keyword>
<evidence type="ECO:0000256" key="4">
    <source>
        <dbReference type="ARBA" id="ARBA00022840"/>
    </source>
</evidence>
<evidence type="ECO:0000256" key="5">
    <source>
        <dbReference type="ARBA" id="ARBA00022927"/>
    </source>
</evidence>
<dbReference type="FunFam" id="3.30.450.90:FF:000001">
    <property type="entry name" value="Type II secretion system ATPase GspE"/>
    <property type="match status" value="1"/>
</dbReference>
<dbReference type="EC" id="7.4.2.8" evidence="7"/>
<dbReference type="NCBIfam" id="TIGR02533">
    <property type="entry name" value="type_II_gspE"/>
    <property type="match status" value="1"/>
</dbReference>
<dbReference type="Gene3D" id="3.40.50.300">
    <property type="entry name" value="P-loop containing nucleotide triphosphate hydrolases"/>
    <property type="match status" value="1"/>
</dbReference>
<keyword evidence="3" id="KW-0547">Nucleotide-binding</keyword>
<dbReference type="InterPro" id="IPR037257">
    <property type="entry name" value="T2SS_E_N_sf"/>
</dbReference>
<dbReference type="GO" id="GO:0005524">
    <property type="term" value="F:ATP binding"/>
    <property type="evidence" value="ECO:0007669"/>
    <property type="project" value="UniProtKB-KW"/>
</dbReference>
<dbReference type="InterPro" id="IPR027417">
    <property type="entry name" value="P-loop_NTPase"/>
</dbReference>
<dbReference type="CDD" id="cd01129">
    <property type="entry name" value="PulE-GspE-like"/>
    <property type="match status" value="1"/>
</dbReference>
<protein>
    <recommendedName>
        <fullName evidence="7">protein-secreting ATPase</fullName>
        <ecNumber evidence="7">7.4.2.8</ecNumber>
    </recommendedName>
</protein>
<dbReference type="SUPFAM" id="SSF160246">
    <property type="entry name" value="EspE N-terminal domain-like"/>
    <property type="match status" value="1"/>
</dbReference>
<dbReference type="Gene3D" id="3.30.300.160">
    <property type="entry name" value="Type II secretion system, protein E, N-terminal domain"/>
    <property type="match status" value="1"/>
</dbReference>
<dbReference type="KEGG" id="bmx:BMS_1269"/>
<dbReference type="GO" id="GO:0005886">
    <property type="term" value="C:plasma membrane"/>
    <property type="evidence" value="ECO:0007669"/>
    <property type="project" value="TreeGrafter"/>
</dbReference>
<dbReference type="AlphaFoldDB" id="E1WZ46"/>
<dbReference type="PANTHER" id="PTHR30258">
    <property type="entry name" value="TYPE II SECRETION SYSTEM PROTEIN GSPE-RELATED"/>
    <property type="match status" value="1"/>
</dbReference>
<dbReference type="HOGENOM" id="CLU_013446_10_3_7"/>
<dbReference type="PATRIC" id="fig|862908.3.peg.1208"/>
<accession>E1WZ46</accession>
<organism evidence="11 12">
    <name type="scientific">Halobacteriovorax marinus (strain ATCC BAA-682 / DSM 15412 / SJ)</name>
    <name type="common">Bacteriovorax marinus</name>
    <dbReference type="NCBI Taxonomy" id="862908"/>
    <lineage>
        <taxon>Bacteria</taxon>
        <taxon>Pseudomonadati</taxon>
        <taxon>Bdellovibrionota</taxon>
        <taxon>Bacteriovoracia</taxon>
        <taxon>Bacteriovoracales</taxon>
        <taxon>Halobacteriovoraceae</taxon>
        <taxon>Halobacteriovorax</taxon>
    </lineage>
</organism>
<evidence type="ECO:0000256" key="8">
    <source>
        <dbReference type="ARBA" id="ARBA00034006"/>
    </source>
</evidence>
<dbReference type="GO" id="GO:0016887">
    <property type="term" value="F:ATP hydrolysis activity"/>
    <property type="evidence" value="ECO:0007669"/>
    <property type="project" value="TreeGrafter"/>
</dbReference>
<evidence type="ECO:0000259" key="10">
    <source>
        <dbReference type="Pfam" id="PF05157"/>
    </source>
</evidence>
<evidence type="ECO:0000256" key="3">
    <source>
        <dbReference type="ARBA" id="ARBA00022741"/>
    </source>
</evidence>
<comment type="catalytic activity">
    <reaction evidence="8">
        <text>ATP + H2O + cellular proteinSide 1 = ADP + phosphate + cellular proteinSide 2.</text>
        <dbReference type="EC" id="7.4.2.8"/>
    </reaction>
</comment>
<keyword evidence="2" id="KW-0813">Transport</keyword>
<dbReference type="GO" id="GO:0008564">
    <property type="term" value="F:protein-exporting ATPase activity"/>
    <property type="evidence" value="ECO:0007669"/>
    <property type="project" value="UniProtKB-EC"/>
</dbReference>
<dbReference type="Proteomes" id="UP000008963">
    <property type="component" value="Chromosome"/>
</dbReference>
<dbReference type="GO" id="GO:0015628">
    <property type="term" value="P:protein secretion by the type II secretion system"/>
    <property type="evidence" value="ECO:0007669"/>
    <property type="project" value="InterPro"/>
</dbReference>
<evidence type="ECO:0000256" key="1">
    <source>
        <dbReference type="ARBA" id="ARBA00006611"/>
    </source>
</evidence>
<dbReference type="PANTHER" id="PTHR30258:SF2">
    <property type="entry name" value="COMG OPERON PROTEIN 1"/>
    <property type="match status" value="1"/>
</dbReference>
<gene>
    <name evidence="11" type="ordered locus">BMS_1269</name>
</gene>
<feature type="domain" description="Type II secretion system protein GspE N-terminal" evidence="10">
    <location>
        <begin position="71"/>
        <end position="156"/>
    </location>
</feature>
<evidence type="ECO:0000256" key="7">
    <source>
        <dbReference type="ARBA" id="ARBA00024382"/>
    </source>
</evidence>
<dbReference type="InterPro" id="IPR013369">
    <property type="entry name" value="T2SS_GspE"/>
</dbReference>
<dbReference type="STRING" id="862908.BMS_1269"/>
<evidence type="ECO:0000256" key="6">
    <source>
        <dbReference type="ARBA" id="ARBA00022967"/>
    </source>
</evidence>
<sequence>MKISEHMLEKVEGQKEMIGQLLLQHTSLTEEQLGEALSIQEESGMLIGEILLKKNYIHPHDIIKVICHQVNIPFITDINVDEIDPNLTLNIPINYAKSHEILPILETDFTVSVVLTDPFNFNAINDLRELFKKEIKLIVAHPMKVSEAINRVYEKANRNIVDSLEDEFEEALDLDGPIDILDAGADEAPVIRFVNSIIFRAVKEGASDIHIEPYEKETVYRFRINRVMKEILRQPIKTHSAVSSRIKVMAKLDIAEKRLPQDGRIPIKMAGKDIDIRLSTVPIQNGERIVMRILEKNNTILKLENLGFHGKVLSDLKELGSRKHGVVYVSGPTGHGKTTTLFAMLDEINTPDKMIITVEDPVEYEVPGISQIQVNSKIDLSFAIALRSILRQNPDVIMVGETRDKETAEMAIQASLTGHFVLSTIHTNDSFSAPGRLIDMGVQPFLIASSLAGVLAQRLIRKLCNHCKVPHQVTPFDMEMMRVSSVPNDATIFTHKGCPKCNYDGFSGMTVVSELLLIDDIIRPLVLKKADSGTIKKAAVKSGMVTLRGDALSKVFSGVTSVDEMVRAINEEDHQQQEDE</sequence>
<evidence type="ECO:0000256" key="2">
    <source>
        <dbReference type="ARBA" id="ARBA00022448"/>
    </source>
</evidence>
<name>E1WZ46_HALMS</name>
<evidence type="ECO:0000313" key="11">
    <source>
        <dbReference type="EMBL" id="CBW26143.1"/>
    </source>
</evidence>
<dbReference type="Gene3D" id="3.30.450.90">
    <property type="match status" value="1"/>
</dbReference>
<dbReference type="OrthoDB" id="5288019at2"/>
<dbReference type="Pfam" id="PF00437">
    <property type="entry name" value="T2SSE"/>
    <property type="match status" value="1"/>
</dbReference>
<dbReference type="InterPro" id="IPR001482">
    <property type="entry name" value="T2SS/T4SS_dom"/>
</dbReference>
<dbReference type="SUPFAM" id="SSF52540">
    <property type="entry name" value="P-loop containing nucleoside triphosphate hydrolases"/>
    <property type="match status" value="1"/>
</dbReference>
<evidence type="ECO:0000313" key="12">
    <source>
        <dbReference type="Proteomes" id="UP000008963"/>
    </source>
</evidence>
<dbReference type="GO" id="GO:0015627">
    <property type="term" value="C:type II protein secretion system complex"/>
    <property type="evidence" value="ECO:0007669"/>
    <property type="project" value="InterPro"/>
</dbReference>
<keyword evidence="5" id="KW-0653">Protein transport</keyword>